<name>A0ABR9J0X8_RHIVS</name>
<dbReference type="InterPro" id="IPR009057">
    <property type="entry name" value="Homeodomain-like_sf"/>
</dbReference>
<protein>
    <recommendedName>
        <fullName evidence="3">Transposase</fullName>
    </recommendedName>
</protein>
<evidence type="ECO:0008006" key="3">
    <source>
        <dbReference type="Google" id="ProtNLM"/>
    </source>
</evidence>
<gene>
    <name evidence="1" type="ORF">H4W29_005977</name>
</gene>
<dbReference type="SUPFAM" id="SSF46689">
    <property type="entry name" value="Homeodomain-like"/>
    <property type="match status" value="1"/>
</dbReference>
<dbReference type="EMBL" id="JADBEC010000002">
    <property type="protein sequence ID" value="MBE1508732.1"/>
    <property type="molecule type" value="Genomic_DNA"/>
</dbReference>
<dbReference type="Proteomes" id="UP000620262">
    <property type="component" value="Unassembled WGS sequence"/>
</dbReference>
<accession>A0ABR9J0X8</accession>
<dbReference type="InterPro" id="IPR002514">
    <property type="entry name" value="Transposase_8"/>
</dbReference>
<organism evidence="1 2">
    <name type="scientific">Rhizobium viscosum</name>
    <name type="common">Arthrobacter viscosus</name>
    <dbReference type="NCBI Taxonomy" id="1673"/>
    <lineage>
        <taxon>Bacteria</taxon>
        <taxon>Pseudomonadati</taxon>
        <taxon>Pseudomonadota</taxon>
        <taxon>Alphaproteobacteria</taxon>
        <taxon>Hyphomicrobiales</taxon>
        <taxon>Rhizobiaceae</taxon>
        <taxon>Rhizobium/Agrobacterium group</taxon>
        <taxon>Rhizobium</taxon>
    </lineage>
</organism>
<dbReference type="PANTHER" id="PTHR33609:SF1">
    <property type="entry name" value="TRANSPOSASE"/>
    <property type="match status" value="1"/>
</dbReference>
<comment type="caution">
    <text evidence="1">The sequence shown here is derived from an EMBL/GenBank/DDBJ whole genome shotgun (WGS) entry which is preliminary data.</text>
</comment>
<dbReference type="InterPro" id="IPR052546">
    <property type="entry name" value="Transposase_8_domain"/>
</dbReference>
<reference evidence="1 2" key="1">
    <citation type="submission" date="2020-10" db="EMBL/GenBank/DDBJ databases">
        <title>Sequencing the genomes of 1000 actinobacteria strains.</title>
        <authorList>
            <person name="Klenk H.-P."/>
        </authorList>
    </citation>
    <scope>NUCLEOTIDE SEQUENCE [LARGE SCALE GENOMIC DNA]</scope>
    <source>
        <strain evidence="1 2">DSM 7307</strain>
    </source>
</reference>
<evidence type="ECO:0000313" key="2">
    <source>
        <dbReference type="Proteomes" id="UP000620262"/>
    </source>
</evidence>
<dbReference type="PANTHER" id="PTHR33609">
    <property type="entry name" value="LOW CALCIUM RESPONSE LOCUS PROTEIN S"/>
    <property type="match status" value="1"/>
</dbReference>
<proteinExistence type="predicted"/>
<sequence length="74" mass="8107">MALCGKHGVSNASIYKWKAKFGGMEVSEAKRLKTLEDENTKLKRLLVDDLSSFLASQTSYLPSLGELFLEAAIG</sequence>
<evidence type="ECO:0000313" key="1">
    <source>
        <dbReference type="EMBL" id="MBE1508732.1"/>
    </source>
</evidence>
<keyword evidence="2" id="KW-1185">Reference proteome</keyword>
<dbReference type="Pfam" id="PF01527">
    <property type="entry name" value="HTH_Tnp_1"/>
    <property type="match status" value="1"/>
</dbReference>